<evidence type="ECO:0000313" key="2">
    <source>
        <dbReference type="EMBL" id="GAA5141767.1"/>
    </source>
</evidence>
<evidence type="ECO:0000313" key="3">
    <source>
        <dbReference type="Proteomes" id="UP001500804"/>
    </source>
</evidence>
<evidence type="ECO:0000256" key="1">
    <source>
        <dbReference type="SAM" id="MobiDB-lite"/>
    </source>
</evidence>
<gene>
    <name evidence="2" type="ORF">GCM10023320_81200</name>
</gene>
<sequence>MRAALPATKYAPPQQQEMVLRQEAREHTPRALVGRVAGSWATYCYDDPKGPVSGGNTLADAPGQRFAHRHSRPAVKAPPVPMC</sequence>
<reference evidence="3" key="1">
    <citation type="journal article" date="2019" name="Int. J. Syst. Evol. Microbiol.">
        <title>The Global Catalogue of Microorganisms (GCM) 10K type strain sequencing project: providing services to taxonomists for standard genome sequencing and annotation.</title>
        <authorList>
            <consortium name="The Broad Institute Genomics Platform"/>
            <consortium name="The Broad Institute Genome Sequencing Center for Infectious Disease"/>
            <person name="Wu L."/>
            <person name="Ma J."/>
        </authorList>
    </citation>
    <scope>NUCLEOTIDE SEQUENCE [LARGE SCALE GENOMIC DNA]</scope>
    <source>
        <strain evidence="3">JCM 18302</strain>
    </source>
</reference>
<name>A0ABP9P756_9PSEU</name>
<dbReference type="Proteomes" id="UP001500804">
    <property type="component" value="Unassembled WGS sequence"/>
</dbReference>
<comment type="caution">
    <text evidence="2">The sequence shown here is derived from an EMBL/GenBank/DDBJ whole genome shotgun (WGS) entry which is preliminary data.</text>
</comment>
<protein>
    <submittedName>
        <fullName evidence="2">Uncharacterized protein</fullName>
    </submittedName>
</protein>
<dbReference type="EMBL" id="BAABJO010000055">
    <property type="protein sequence ID" value="GAA5141767.1"/>
    <property type="molecule type" value="Genomic_DNA"/>
</dbReference>
<accession>A0ABP9P756</accession>
<organism evidence="2 3">
    <name type="scientific">Pseudonocardia adelaidensis</name>
    <dbReference type="NCBI Taxonomy" id="648754"/>
    <lineage>
        <taxon>Bacteria</taxon>
        <taxon>Bacillati</taxon>
        <taxon>Actinomycetota</taxon>
        <taxon>Actinomycetes</taxon>
        <taxon>Pseudonocardiales</taxon>
        <taxon>Pseudonocardiaceae</taxon>
        <taxon>Pseudonocardia</taxon>
    </lineage>
</organism>
<feature type="region of interest" description="Disordered" evidence="1">
    <location>
        <begin position="55"/>
        <end position="83"/>
    </location>
</feature>
<proteinExistence type="predicted"/>
<keyword evidence="3" id="KW-1185">Reference proteome</keyword>